<dbReference type="KEGG" id="hmr:Hipma_1141"/>
<dbReference type="InParanoid" id="F2LWJ8"/>
<reference evidence="3" key="2">
    <citation type="submission" date="2011-03" db="EMBL/GenBank/DDBJ databases">
        <title>The complete genome of Hippea maritima DSM 10411.</title>
        <authorList>
            <consortium name="US DOE Joint Genome Institute (JGI-PGF)"/>
            <person name="Lucas S."/>
            <person name="Copeland A."/>
            <person name="Lapidus A."/>
            <person name="Bruce D."/>
            <person name="Goodwin L."/>
            <person name="Pitluck S."/>
            <person name="Peters L."/>
            <person name="Kyrpides N."/>
            <person name="Mavromatis K."/>
            <person name="Pagani I."/>
            <person name="Ivanova N."/>
            <person name="Mikhailova N."/>
            <person name="Lu M."/>
            <person name="Detter J.C."/>
            <person name="Tapia R."/>
            <person name="Han C."/>
            <person name="Land M."/>
            <person name="Hauser L."/>
            <person name="Markowitz V."/>
            <person name="Cheng J.-F."/>
            <person name="Hugenholtz P."/>
            <person name="Woyke T."/>
            <person name="Wu D."/>
            <person name="Spring S."/>
            <person name="Schroeder M."/>
            <person name="Brambilla E."/>
            <person name="Klenk H.-P."/>
            <person name="Eisen J.A."/>
        </authorList>
    </citation>
    <scope>NUCLEOTIDE SEQUENCE [LARGE SCALE GENOMIC DNA]</scope>
    <source>
        <strain evidence="3">ATCC 700847 / DSM 10411 / MH2</strain>
    </source>
</reference>
<protein>
    <submittedName>
        <fullName evidence="2">Uncharacterized protein</fullName>
    </submittedName>
</protein>
<dbReference type="OrthoDB" id="9844641at2"/>
<dbReference type="STRING" id="760142.Hipma_1141"/>
<proteinExistence type="predicted"/>
<evidence type="ECO:0000313" key="3">
    <source>
        <dbReference type="Proteomes" id="UP000008139"/>
    </source>
</evidence>
<dbReference type="HOGENOM" id="CLU_1452592_0_0_7"/>
<reference evidence="2 3" key="1">
    <citation type="journal article" date="2011" name="Stand. Genomic Sci.">
        <title>Complete genome sequence of the thermophilic sulfur-reducer Hippea maritima type strain (MH(2)).</title>
        <authorList>
            <person name="Huntemann M."/>
            <person name="Lu M."/>
            <person name="Nolan M."/>
            <person name="Lapidus A."/>
            <person name="Lucas S."/>
            <person name="Hammon N."/>
            <person name="Deshpande S."/>
            <person name="Cheng J.F."/>
            <person name="Tapia R."/>
            <person name="Han C."/>
            <person name="Goodwin L."/>
            <person name="Pitluck S."/>
            <person name="Liolios K."/>
            <person name="Pagani I."/>
            <person name="Ivanova N."/>
            <person name="Ovchinikova G."/>
            <person name="Pati A."/>
            <person name="Chen A."/>
            <person name="Palaniappan K."/>
            <person name="Land M."/>
            <person name="Hauser L."/>
            <person name="Jeffries C.D."/>
            <person name="Detter J.C."/>
            <person name="Brambilla E.M."/>
            <person name="Rohde M."/>
            <person name="Spring S."/>
            <person name="Goker M."/>
            <person name="Woyke T."/>
            <person name="Bristow J."/>
            <person name="Eisen J.A."/>
            <person name="Markowitz V."/>
            <person name="Hugenholtz P."/>
            <person name="Kyrpides N.C."/>
            <person name="Klenk H.P."/>
            <person name="Mavromatis K."/>
        </authorList>
    </citation>
    <scope>NUCLEOTIDE SEQUENCE [LARGE SCALE GENOMIC DNA]</scope>
    <source>
        <strain evidence="3">ATCC 700847 / DSM 10411 / MH2</strain>
    </source>
</reference>
<keyword evidence="3" id="KW-1185">Reference proteome</keyword>
<dbReference type="EMBL" id="CP002606">
    <property type="protein sequence ID" value="AEA34107.1"/>
    <property type="molecule type" value="Genomic_DNA"/>
</dbReference>
<dbReference type="Proteomes" id="UP000008139">
    <property type="component" value="Chromosome"/>
</dbReference>
<keyword evidence="1" id="KW-0812">Transmembrane</keyword>
<dbReference type="AlphaFoldDB" id="F2LWJ8"/>
<dbReference type="RefSeq" id="WP_013682145.1">
    <property type="nucleotide sequence ID" value="NC_015318.1"/>
</dbReference>
<name>F2LWJ8_HIPMA</name>
<sequence length="186" mass="21715">MKFNGLKEIGFREFIILIIVLIVAIDVFFIKAIMPTLAKQRAALLSKCNRYESKIYSLINSIESRKDVFRKIAKTKEAVETYKEQISLLKNKKVSILDVGNMIKALFLKSGINVMSFKVEGIENQRYRIIYKFNVKINDTLENIVYFLDTVENYSNNMQIPSYEISKKDDIYNAKLKIEYVQVNMQ</sequence>
<evidence type="ECO:0000313" key="2">
    <source>
        <dbReference type="EMBL" id="AEA34107.1"/>
    </source>
</evidence>
<keyword evidence="1" id="KW-0472">Membrane</keyword>
<dbReference type="eggNOG" id="ENOG5031DDH">
    <property type="taxonomic scope" value="Bacteria"/>
</dbReference>
<gene>
    <name evidence="2" type="ordered locus">Hipma_1141</name>
</gene>
<keyword evidence="1" id="KW-1133">Transmembrane helix</keyword>
<accession>F2LWJ8</accession>
<organism evidence="2 3">
    <name type="scientific">Hippea maritima (strain ATCC 700847 / DSM 10411 / MH2)</name>
    <dbReference type="NCBI Taxonomy" id="760142"/>
    <lineage>
        <taxon>Bacteria</taxon>
        <taxon>Pseudomonadati</taxon>
        <taxon>Campylobacterota</taxon>
        <taxon>Desulfurellia</taxon>
        <taxon>Desulfurellales</taxon>
        <taxon>Hippeaceae</taxon>
        <taxon>Hippea</taxon>
    </lineage>
</organism>
<evidence type="ECO:0000256" key="1">
    <source>
        <dbReference type="SAM" id="Phobius"/>
    </source>
</evidence>
<feature type="transmembrane region" description="Helical" evidence="1">
    <location>
        <begin position="14"/>
        <end position="34"/>
    </location>
</feature>